<keyword evidence="3" id="KW-1185">Reference proteome</keyword>
<dbReference type="KEGG" id="hdt:HYPDE_26988"/>
<dbReference type="AlphaFoldDB" id="N0B2B1"/>
<dbReference type="Proteomes" id="UP000005952">
    <property type="component" value="Chromosome"/>
</dbReference>
<sequence>MISHDHAPSILIVDRSMSCGWRLCRSLLEKGATIHVFHAFEPALRLLRSKKIDTAMIEFDADEAALEFCREADARSVALVFTPLPKSTIRSKASLQFLFTSASQGFSPSDGRSPAAVLPNDFSTPMQ</sequence>
<organism evidence="2 3">
    <name type="scientific">Hyphomicrobium denitrificans 1NES1</name>
    <dbReference type="NCBI Taxonomy" id="670307"/>
    <lineage>
        <taxon>Bacteria</taxon>
        <taxon>Pseudomonadati</taxon>
        <taxon>Pseudomonadota</taxon>
        <taxon>Alphaproteobacteria</taxon>
        <taxon>Hyphomicrobiales</taxon>
        <taxon>Hyphomicrobiaceae</taxon>
        <taxon>Hyphomicrobium</taxon>
    </lineage>
</organism>
<evidence type="ECO:0000313" key="3">
    <source>
        <dbReference type="Proteomes" id="UP000005952"/>
    </source>
</evidence>
<evidence type="ECO:0000313" key="2">
    <source>
        <dbReference type="EMBL" id="AGK57078.1"/>
    </source>
</evidence>
<dbReference type="HOGENOM" id="CLU_1967549_0_0_5"/>
<dbReference type="RefSeq" id="WP_015597115.1">
    <property type="nucleotide sequence ID" value="NC_021172.1"/>
</dbReference>
<feature type="region of interest" description="Disordered" evidence="1">
    <location>
        <begin position="104"/>
        <end position="127"/>
    </location>
</feature>
<reference evidence="2 3" key="1">
    <citation type="journal article" date="2013" name="Genome Announc.">
        <title>Genome sequences for three denitrifying bacterial strains isolated from a uranium- and nitrate-contaminated subsurface environment.</title>
        <authorList>
            <person name="Venkatramanan R."/>
            <person name="Prakash O."/>
            <person name="Woyke T."/>
            <person name="Chain P."/>
            <person name="Goodwin L.A."/>
            <person name="Watson D."/>
            <person name="Brooks S."/>
            <person name="Kostka J.E."/>
            <person name="Green S.J."/>
        </authorList>
    </citation>
    <scope>NUCLEOTIDE SEQUENCE [LARGE SCALE GENOMIC DNA]</scope>
    <source>
        <strain evidence="2 3">1NES1</strain>
    </source>
</reference>
<evidence type="ECO:0008006" key="4">
    <source>
        <dbReference type="Google" id="ProtNLM"/>
    </source>
</evidence>
<dbReference type="EMBL" id="CP005587">
    <property type="protein sequence ID" value="AGK57078.1"/>
    <property type="molecule type" value="Genomic_DNA"/>
</dbReference>
<evidence type="ECO:0000256" key="1">
    <source>
        <dbReference type="SAM" id="MobiDB-lite"/>
    </source>
</evidence>
<gene>
    <name evidence="2" type="ORF">HYPDE_26988</name>
</gene>
<proteinExistence type="predicted"/>
<name>N0B2B1_9HYPH</name>
<accession>N0B2B1</accession>
<protein>
    <recommendedName>
        <fullName evidence="4">Response regulatory domain-containing protein</fullName>
    </recommendedName>
</protein>